<evidence type="ECO:0000256" key="1">
    <source>
        <dbReference type="SAM" id="MobiDB-lite"/>
    </source>
</evidence>
<name>K0SSY1_THAOC</name>
<feature type="compositionally biased region" description="Low complexity" evidence="1">
    <location>
        <begin position="90"/>
        <end position="100"/>
    </location>
</feature>
<proteinExistence type="predicted"/>
<feature type="compositionally biased region" description="Low complexity" evidence="1">
    <location>
        <begin position="68"/>
        <end position="78"/>
    </location>
</feature>
<comment type="caution">
    <text evidence="2">The sequence shown here is derived from an EMBL/GenBank/DDBJ whole genome shotgun (WGS) entry which is preliminary data.</text>
</comment>
<dbReference type="EMBL" id="AGNL01011239">
    <property type="protein sequence ID" value="EJK68505.1"/>
    <property type="molecule type" value="Genomic_DNA"/>
</dbReference>
<accession>K0SSY1</accession>
<sequence>ENAGGVEGPVRWDLRSPHRPSSPKQERMAKRKAAPVAAGDGNKSSSAKKSKAEQLAAARKWADEKKSTSVTAATRTSRNGPAISTNQRGSAAKARAAASSCETGPCTEGGKGGSSFLKAARENGQAANGDGSSKKSVSKPKTTETTDEVNENEESKHVKESERKVTSKIPLKYIMSLLILLAMNVGAACFVHSNQSQLDRFRSQCDAELEKMHMQLKQREEARSVIETGTEHVLDKDRLKEGTLEQIRFAGKVYGLMVTKMNELNEQEKAEWLSTIHNLEDLYTRSRKKLEQHRDPLM</sequence>
<keyword evidence="3" id="KW-1185">Reference proteome</keyword>
<evidence type="ECO:0000313" key="2">
    <source>
        <dbReference type="EMBL" id="EJK68505.1"/>
    </source>
</evidence>
<organism evidence="2 3">
    <name type="scientific">Thalassiosira oceanica</name>
    <name type="common">Marine diatom</name>
    <dbReference type="NCBI Taxonomy" id="159749"/>
    <lineage>
        <taxon>Eukaryota</taxon>
        <taxon>Sar</taxon>
        <taxon>Stramenopiles</taxon>
        <taxon>Ochrophyta</taxon>
        <taxon>Bacillariophyta</taxon>
        <taxon>Coscinodiscophyceae</taxon>
        <taxon>Thalassiosirophycidae</taxon>
        <taxon>Thalassiosirales</taxon>
        <taxon>Thalassiosiraceae</taxon>
        <taxon>Thalassiosira</taxon>
    </lineage>
</organism>
<feature type="compositionally biased region" description="Basic and acidic residues" evidence="1">
    <location>
        <begin position="153"/>
        <end position="164"/>
    </location>
</feature>
<gene>
    <name evidence="2" type="ORF">THAOC_10303</name>
</gene>
<feature type="non-terminal residue" evidence="2">
    <location>
        <position position="1"/>
    </location>
</feature>
<dbReference type="AlphaFoldDB" id="K0SSY1"/>
<feature type="region of interest" description="Disordered" evidence="1">
    <location>
        <begin position="1"/>
        <end position="164"/>
    </location>
</feature>
<evidence type="ECO:0000313" key="3">
    <source>
        <dbReference type="Proteomes" id="UP000266841"/>
    </source>
</evidence>
<reference evidence="2 3" key="1">
    <citation type="journal article" date="2012" name="Genome Biol.">
        <title>Genome and low-iron response of an oceanic diatom adapted to chronic iron limitation.</title>
        <authorList>
            <person name="Lommer M."/>
            <person name="Specht M."/>
            <person name="Roy A.S."/>
            <person name="Kraemer L."/>
            <person name="Andreson R."/>
            <person name="Gutowska M.A."/>
            <person name="Wolf J."/>
            <person name="Bergner S.V."/>
            <person name="Schilhabel M.B."/>
            <person name="Klostermeier U.C."/>
            <person name="Beiko R.G."/>
            <person name="Rosenstiel P."/>
            <person name="Hippler M."/>
            <person name="Laroche J."/>
        </authorList>
    </citation>
    <scope>NUCLEOTIDE SEQUENCE [LARGE SCALE GENOMIC DNA]</scope>
    <source>
        <strain evidence="2 3">CCMP1005</strain>
    </source>
</reference>
<dbReference type="Proteomes" id="UP000266841">
    <property type="component" value="Unassembled WGS sequence"/>
</dbReference>
<protein>
    <submittedName>
        <fullName evidence="2">Uncharacterized protein</fullName>
    </submittedName>
</protein>